<organism evidence="7 8">
    <name type="scientific">Coccomyxa subellipsoidea (strain C-169)</name>
    <name type="common">Green microalga</name>
    <dbReference type="NCBI Taxonomy" id="574566"/>
    <lineage>
        <taxon>Eukaryota</taxon>
        <taxon>Viridiplantae</taxon>
        <taxon>Chlorophyta</taxon>
        <taxon>core chlorophytes</taxon>
        <taxon>Trebouxiophyceae</taxon>
        <taxon>Trebouxiophyceae incertae sedis</taxon>
        <taxon>Coccomyxaceae</taxon>
        <taxon>Coccomyxa</taxon>
        <taxon>Coccomyxa subellipsoidea</taxon>
    </lineage>
</organism>
<dbReference type="InterPro" id="IPR011989">
    <property type="entry name" value="ARM-like"/>
</dbReference>
<sequence length="560" mass="59594">MLSSLDDCVVEAGVRALKMVYRSPEAPKAHRLTADALQRLVVLLSSDNRSVAEVAARVLARCCDSPEQKMMVAEAGGLEGLLRLMATGELPRKEAAVDALATLTSGSDDISRRVADSAHVTSQLLPLLKSPSARVRFLAACCLTNLAPALPSTSSAPSQSEEEVRRAVLPVLAKLLGEVEVWEEVPHVLSRLLADNPQLQAAAADADAVSKLASFLRCDDCSQRLKEGTLRALSTLCADREASRRQLIDAEAMGAIVRALDDTSPQVRLAACGCVRAMSRSAKSLRASLVEHDVAAPLFRNLNDADRDVRIIASATLCNLVLDFSPVKQAVLSAGCIPALAALAASPDAELRLNAVWALQNLVYTAPAEVRAAVCNALSWRAVVDLTNDMQTEVQERALNMLRNQCANLPDRDAAKLVDMLLNWSGGELSGLLIARSDPAASHPVSHRVQALYTLCNIAGAGEENSRDGMMAAGLGPHLGRLLAEGGEEVRLAAVWAVINLTSADDARPGAAKRVAALREAGVSAVLANLSQQSEDLGIDLRERLKTALDNFVAHDMFTE</sequence>
<dbReference type="PROSITE" id="PS50176">
    <property type="entry name" value="ARM_REPEAT"/>
    <property type="match status" value="1"/>
</dbReference>
<evidence type="ECO:0000256" key="2">
    <source>
        <dbReference type="ARBA" id="ARBA00004496"/>
    </source>
</evidence>
<keyword evidence="5" id="KW-0539">Nucleus</keyword>
<dbReference type="InterPro" id="IPR000357">
    <property type="entry name" value="HEAT"/>
</dbReference>
<dbReference type="eggNOG" id="KOG1293">
    <property type="taxonomic scope" value="Eukaryota"/>
</dbReference>
<dbReference type="PANTHER" id="PTHR15651:SF7">
    <property type="entry name" value="ARMADILLO REPEAT-CONTAINING PROTEIN 8"/>
    <property type="match status" value="1"/>
</dbReference>
<dbReference type="GO" id="GO:0034657">
    <property type="term" value="C:GID complex"/>
    <property type="evidence" value="ECO:0007669"/>
    <property type="project" value="TreeGrafter"/>
</dbReference>
<keyword evidence="3" id="KW-0963">Cytoplasm</keyword>
<evidence type="ECO:0000256" key="3">
    <source>
        <dbReference type="ARBA" id="ARBA00022490"/>
    </source>
</evidence>
<protein>
    <submittedName>
        <fullName evidence="7">ARM repeat-containing protein</fullName>
    </submittedName>
</protein>
<keyword evidence="4" id="KW-0677">Repeat</keyword>
<name>I0YWS5_COCSC</name>
<evidence type="ECO:0000313" key="8">
    <source>
        <dbReference type="Proteomes" id="UP000007264"/>
    </source>
</evidence>
<keyword evidence="8" id="KW-1185">Reference proteome</keyword>
<dbReference type="SMART" id="SM00185">
    <property type="entry name" value="ARM"/>
    <property type="match status" value="9"/>
</dbReference>
<dbReference type="InterPro" id="IPR016024">
    <property type="entry name" value="ARM-type_fold"/>
</dbReference>
<dbReference type="RefSeq" id="XP_005647388.1">
    <property type="nucleotide sequence ID" value="XM_005647331.1"/>
</dbReference>
<evidence type="ECO:0000256" key="6">
    <source>
        <dbReference type="PROSITE-ProRule" id="PRU00259"/>
    </source>
</evidence>
<dbReference type="Proteomes" id="UP000007264">
    <property type="component" value="Unassembled WGS sequence"/>
</dbReference>
<dbReference type="InterPro" id="IPR038739">
    <property type="entry name" value="ARMC8/Vid28"/>
</dbReference>
<reference evidence="7 8" key="1">
    <citation type="journal article" date="2012" name="Genome Biol.">
        <title>The genome of the polar eukaryotic microalga coccomyxa subellipsoidea reveals traits of cold adaptation.</title>
        <authorList>
            <person name="Blanc G."/>
            <person name="Agarkova I."/>
            <person name="Grimwood J."/>
            <person name="Kuo A."/>
            <person name="Brueggeman A."/>
            <person name="Dunigan D."/>
            <person name="Gurnon J."/>
            <person name="Ladunga I."/>
            <person name="Lindquist E."/>
            <person name="Lucas S."/>
            <person name="Pangilinan J."/>
            <person name="Proschold T."/>
            <person name="Salamov A."/>
            <person name="Schmutz J."/>
            <person name="Weeks D."/>
            <person name="Yamada T."/>
            <person name="Claverie J.M."/>
            <person name="Grigoriev I."/>
            <person name="Van Etten J."/>
            <person name="Lomsadze A."/>
            <person name="Borodovsky M."/>
        </authorList>
    </citation>
    <scope>NUCLEOTIDE SEQUENCE [LARGE SCALE GENOMIC DNA]</scope>
    <source>
        <strain evidence="7 8">C-169</strain>
    </source>
</reference>
<accession>I0YWS5</accession>
<feature type="repeat" description="ARM" evidence="6">
    <location>
        <begin position="35"/>
        <end position="77"/>
    </location>
</feature>
<evidence type="ECO:0000313" key="7">
    <source>
        <dbReference type="EMBL" id="EIE22844.1"/>
    </source>
</evidence>
<evidence type="ECO:0000256" key="4">
    <source>
        <dbReference type="ARBA" id="ARBA00022737"/>
    </source>
</evidence>
<dbReference type="SUPFAM" id="SSF48371">
    <property type="entry name" value="ARM repeat"/>
    <property type="match status" value="2"/>
</dbReference>
<dbReference type="Pfam" id="PF02985">
    <property type="entry name" value="HEAT"/>
    <property type="match status" value="1"/>
</dbReference>
<gene>
    <name evidence="7" type="ORF">COCSUDRAFT_63969</name>
</gene>
<evidence type="ECO:0000256" key="1">
    <source>
        <dbReference type="ARBA" id="ARBA00004123"/>
    </source>
</evidence>
<dbReference type="GeneID" id="17040831"/>
<dbReference type="GO" id="GO:0043161">
    <property type="term" value="P:proteasome-mediated ubiquitin-dependent protein catabolic process"/>
    <property type="evidence" value="ECO:0007669"/>
    <property type="project" value="TreeGrafter"/>
</dbReference>
<dbReference type="GO" id="GO:0005634">
    <property type="term" value="C:nucleus"/>
    <property type="evidence" value="ECO:0007669"/>
    <property type="project" value="UniProtKB-SubCell"/>
</dbReference>
<dbReference type="InterPro" id="IPR000225">
    <property type="entry name" value="Armadillo"/>
</dbReference>
<evidence type="ECO:0000256" key="5">
    <source>
        <dbReference type="ARBA" id="ARBA00023242"/>
    </source>
</evidence>
<proteinExistence type="predicted"/>
<comment type="caution">
    <text evidence="7">The sequence shown here is derived from an EMBL/GenBank/DDBJ whole genome shotgun (WGS) entry which is preliminary data.</text>
</comment>
<dbReference type="GO" id="GO:0005737">
    <property type="term" value="C:cytoplasm"/>
    <property type="evidence" value="ECO:0007669"/>
    <property type="project" value="UniProtKB-SubCell"/>
</dbReference>
<dbReference type="Gene3D" id="1.25.10.10">
    <property type="entry name" value="Leucine-rich Repeat Variant"/>
    <property type="match status" value="2"/>
</dbReference>
<dbReference type="OrthoDB" id="5559898at2759"/>
<dbReference type="PANTHER" id="PTHR15651">
    <property type="entry name" value="ARMADILLO REPEAT-CONTAINING PROTEIN 8"/>
    <property type="match status" value="1"/>
</dbReference>
<dbReference type="Pfam" id="PF00514">
    <property type="entry name" value="Arm"/>
    <property type="match status" value="1"/>
</dbReference>
<dbReference type="KEGG" id="csl:COCSUDRAFT_63969"/>
<dbReference type="AlphaFoldDB" id="I0YWS5"/>
<comment type="subcellular location">
    <subcellularLocation>
        <location evidence="2">Cytoplasm</location>
    </subcellularLocation>
    <subcellularLocation>
        <location evidence="1">Nucleus</location>
    </subcellularLocation>
</comment>
<dbReference type="EMBL" id="AGSI01000009">
    <property type="protein sequence ID" value="EIE22844.1"/>
    <property type="molecule type" value="Genomic_DNA"/>
</dbReference>
<dbReference type="STRING" id="574566.I0YWS5"/>